<accession>A0A239E236</accession>
<dbReference type="InterPro" id="IPR006679">
    <property type="entry name" value="Adenine_deam"/>
</dbReference>
<keyword evidence="10" id="KW-1185">Reference proteome</keyword>
<organism evidence="9 10">
    <name type="scientific">Belliella buryatensis</name>
    <dbReference type="NCBI Taxonomy" id="1500549"/>
    <lineage>
        <taxon>Bacteria</taxon>
        <taxon>Pseudomonadati</taxon>
        <taxon>Bacteroidota</taxon>
        <taxon>Cytophagia</taxon>
        <taxon>Cytophagales</taxon>
        <taxon>Cyclobacteriaceae</taxon>
        <taxon>Belliella</taxon>
    </lineage>
</organism>
<evidence type="ECO:0000259" key="8">
    <source>
        <dbReference type="Pfam" id="PF13382"/>
    </source>
</evidence>
<dbReference type="EC" id="3.5.4.2" evidence="2 6"/>
<comment type="catalytic activity">
    <reaction evidence="5 6">
        <text>adenine + H2O + H(+) = hypoxanthine + NH4(+)</text>
        <dbReference type="Rhea" id="RHEA:23688"/>
        <dbReference type="ChEBI" id="CHEBI:15377"/>
        <dbReference type="ChEBI" id="CHEBI:15378"/>
        <dbReference type="ChEBI" id="CHEBI:16708"/>
        <dbReference type="ChEBI" id="CHEBI:17368"/>
        <dbReference type="ChEBI" id="CHEBI:28938"/>
        <dbReference type="EC" id="3.5.4.2"/>
    </reaction>
</comment>
<dbReference type="PANTHER" id="PTHR11113">
    <property type="entry name" value="N-ACETYLGLUCOSAMINE-6-PHOSPHATE DEACETYLASE"/>
    <property type="match status" value="1"/>
</dbReference>
<comment type="similarity">
    <text evidence="1 6">Belongs to the metallo-dependent hydrolases superfamily. Adenine deaminase family.</text>
</comment>
<feature type="domain" description="Adenine deaminase C-terminal" evidence="8">
    <location>
        <begin position="371"/>
        <end position="537"/>
    </location>
</feature>
<sequence>MNCFCIEGQYLDIINKTIFAVELKVGDGKIVSIRKIKDNPELPYISPGFIDAHVHVESSMLVPAEFARLAVVHGTVATISDPHEIANVCGMEGVNYMIENGAQVPFKFYFGAPSCVPATHYETAGGEITVQNIHDLLERKEIVYLAEMMNWPGTVNRDPLVMEKIALAKKYGKPIDGHAPGLKGELAAKYASAGITTDHECFTKEEALAKIQLGMKIAIREGSAAKNFEALIDLIDEYPSMMMFCSDDKHPDNLAESHINELVSRAVAKGKNLFDVLRAACITPVNHYRLDVGLLRVGDPADFVLLKDIKDFKVKATYINGRLVAQDGQTLIPRVKNEVINNFNTSLKSVEDFALKSRQVQVRVIEALDGQLITPELNGEILLKDGFAISNPSSDILKIAVVNRYEDASPAIAFIKNFGLKSGAIASSVGHDSHNIIAVGVDDESICKAVNLLINVKGGVSAVNGDQEEVLPLPVGGIMSNRDGYEVAKAYIKIDRMAKDMGSTLQSPYMTLSFMALLVIPDLKLSDKGLFDGQKFEFTDVFLQ</sequence>
<evidence type="ECO:0000256" key="4">
    <source>
        <dbReference type="ARBA" id="ARBA00023211"/>
    </source>
</evidence>
<dbReference type="Proteomes" id="UP000198480">
    <property type="component" value="Unassembled WGS sequence"/>
</dbReference>
<name>A0A239E236_9BACT</name>
<dbReference type="InterPro" id="IPR032466">
    <property type="entry name" value="Metal_Hydrolase"/>
</dbReference>
<dbReference type="PANTHER" id="PTHR11113:SF2">
    <property type="entry name" value="ADENINE DEAMINASE"/>
    <property type="match status" value="1"/>
</dbReference>
<proteinExistence type="inferred from homology"/>
<evidence type="ECO:0000256" key="2">
    <source>
        <dbReference type="ARBA" id="ARBA00012782"/>
    </source>
</evidence>
<evidence type="ECO:0000259" key="7">
    <source>
        <dbReference type="Pfam" id="PF01979"/>
    </source>
</evidence>
<evidence type="ECO:0000256" key="3">
    <source>
        <dbReference type="ARBA" id="ARBA00022801"/>
    </source>
</evidence>
<dbReference type="Pfam" id="PF01979">
    <property type="entry name" value="Amidohydro_1"/>
    <property type="match status" value="1"/>
</dbReference>
<dbReference type="NCBIfam" id="TIGR01178">
    <property type="entry name" value="ade"/>
    <property type="match status" value="1"/>
</dbReference>
<dbReference type="InterPro" id="IPR026912">
    <property type="entry name" value="Adenine_deam_C"/>
</dbReference>
<dbReference type="RefSeq" id="WP_089240543.1">
    <property type="nucleotide sequence ID" value="NZ_FZOK01000008.1"/>
</dbReference>
<dbReference type="InterPro" id="IPR011059">
    <property type="entry name" value="Metal-dep_hydrolase_composite"/>
</dbReference>
<dbReference type="OrthoDB" id="9775607at2"/>
<dbReference type="CDD" id="cd01295">
    <property type="entry name" value="AdeC"/>
    <property type="match status" value="1"/>
</dbReference>
<dbReference type="GO" id="GO:0006146">
    <property type="term" value="P:adenine catabolic process"/>
    <property type="evidence" value="ECO:0007669"/>
    <property type="project" value="InterPro"/>
</dbReference>
<dbReference type="Gene3D" id="3.20.20.140">
    <property type="entry name" value="Metal-dependent hydrolases"/>
    <property type="match status" value="1"/>
</dbReference>
<dbReference type="SUPFAM" id="SSF51556">
    <property type="entry name" value="Metallo-dependent hydrolases"/>
    <property type="match status" value="1"/>
</dbReference>
<evidence type="ECO:0000313" key="9">
    <source>
        <dbReference type="EMBL" id="SNS38053.1"/>
    </source>
</evidence>
<evidence type="ECO:0000256" key="1">
    <source>
        <dbReference type="ARBA" id="ARBA00006773"/>
    </source>
</evidence>
<keyword evidence="3 6" id="KW-0378">Hydrolase</keyword>
<evidence type="ECO:0000256" key="5">
    <source>
        <dbReference type="ARBA" id="ARBA00047720"/>
    </source>
</evidence>
<dbReference type="HAMAP" id="MF_01518">
    <property type="entry name" value="Adenine_deamin"/>
    <property type="match status" value="1"/>
</dbReference>
<gene>
    <name evidence="6" type="primary">ade</name>
    <name evidence="9" type="ORF">SAMN06295967_108127</name>
</gene>
<dbReference type="Pfam" id="PF13382">
    <property type="entry name" value="Adenine_deam_C"/>
    <property type="match status" value="1"/>
</dbReference>
<protein>
    <recommendedName>
        <fullName evidence="2 6">Adenine deaminase</fullName>
        <shortName evidence="6">Adenase</shortName>
        <shortName evidence="6">Adenine aminase</shortName>
        <ecNumber evidence="2 6">3.5.4.2</ecNumber>
    </recommendedName>
</protein>
<comment type="cofactor">
    <cofactor evidence="6">
        <name>Mn(2+)</name>
        <dbReference type="ChEBI" id="CHEBI:29035"/>
    </cofactor>
</comment>
<dbReference type="AlphaFoldDB" id="A0A239E236"/>
<feature type="domain" description="Amidohydrolase-related" evidence="7">
    <location>
        <begin position="44"/>
        <end position="324"/>
    </location>
</feature>
<dbReference type="InterPro" id="IPR006680">
    <property type="entry name" value="Amidohydro-rel"/>
</dbReference>
<keyword evidence="4 6" id="KW-0464">Manganese</keyword>
<evidence type="ECO:0000256" key="6">
    <source>
        <dbReference type="HAMAP-Rule" id="MF_01518"/>
    </source>
</evidence>
<reference evidence="10" key="1">
    <citation type="submission" date="2017-06" db="EMBL/GenBank/DDBJ databases">
        <authorList>
            <person name="Varghese N."/>
            <person name="Submissions S."/>
        </authorList>
    </citation>
    <scope>NUCLEOTIDE SEQUENCE [LARGE SCALE GENOMIC DNA]</scope>
    <source>
        <strain evidence="10">5C</strain>
    </source>
</reference>
<dbReference type="EMBL" id="FZOK01000008">
    <property type="protein sequence ID" value="SNS38053.1"/>
    <property type="molecule type" value="Genomic_DNA"/>
</dbReference>
<dbReference type="GO" id="GO:0000034">
    <property type="term" value="F:adenine deaminase activity"/>
    <property type="evidence" value="ECO:0007669"/>
    <property type="project" value="UniProtKB-UniRule"/>
</dbReference>
<dbReference type="SUPFAM" id="SSF51338">
    <property type="entry name" value="Composite domain of metallo-dependent hydrolases"/>
    <property type="match status" value="1"/>
</dbReference>
<evidence type="ECO:0000313" key="10">
    <source>
        <dbReference type="Proteomes" id="UP000198480"/>
    </source>
</evidence>